<sequence>MCDRIALSTFTNPAYFFSFMSITMSRDIRSELGFLKKDVFYDTVKPYSCRYTPSDGTPRHNLMVEMMDVTIHDARPLNPTLEGNGFTLSSFPTEMTYRDYADGEKVSTIYAPELEKHLRDLFQAPHVKVIDYAIRRRHPNFPVSTGLEYVDQQPARLVHVDFSRDEARQMLQTLYGDKAREILQHRWQIVNTWKPLKGPLFDWPLAIGDAQTFDAAHDYQSSDVVYPGWAYENVLVHARPDQKWYYFHALEESETIIFKCTDSDVHASQDEVGSVYGERS</sequence>
<comment type="similarity">
    <text evidence="1">Belongs to the asaB hydroxylase/desaturase family.</text>
</comment>
<dbReference type="PANTHER" id="PTHR34598">
    <property type="entry name" value="BLL6449 PROTEIN"/>
    <property type="match status" value="1"/>
</dbReference>
<proteinExistence type="inferred from homology"/>
<comment type="caution">
    <text evidence="2">The sequence shown here is derived from an EMBL/GenBank/DDBJ whole genome shotgun (WGS) entry which is preliminary data.</text>
</comment>
<accession>A0A2P4ZMB8</accession>
<dbReference type="InterPro" id="IPR044053">
    <property type="entry name" value="AsaB-like"/>
</dbReference>
<dbReference type="NCBIfam" id="NF041278">
    <property type="entry name" value="CmcJ_NvfI_EfuI"/>
    <property type="match status" value="1"/>
</dbReference>
<evidence type="ECO:0000313" key="3">
    <source>
        <dbReference type="Proteomes" id="UP000054821"/>
    </source>
</evidence>
<dbReference type="EMBL" id="JPDN02000018">
    <property type="protein sequence ID" value="PON25428.1"/>
    <property type="molecule type" value="Genomic_DNA"/>
</dbReference>
<organism evidence="2 3">
    <name type="scientific">Trichoderma gamsii</name>
    <dbReference type="NCBI Taxonomy" id="398673"/>
    <lineage>
        <taxon>Eukaryota</taxon>
        <taxon>Fungi</taxon>
        <taxon>Dikarya</taxon>
        <taxon>Ascomycota</taxon>
        <taxon>Pezizomycotina</taxon>
        <taxon>Sordariomycetes</taxon>
        <taxon>Hypocreomycetidae</taxon>
        <taxon>Hypocreales</taxon>
        <taxon>Hypocreaceae</taxon>
        <taxon>Trichoderma</taxon>
    </lineage>
</organism>
<evidence type="ECO:0008006" key="4">
    <source>
        <dbReference type="Google" id="ProtNLM"/>
    </source>
</evidence>
<evidence type="ECO:0000313" key="2">
    <source>
        <dbReference type="EMBL" id="PON25428.1"/>
    </source>
</evidence>
<dbReference type="Proteomes" id="UP000054821">
    <property type="component" value="Unassembled WGS sequence"/>
</dbReference>
<dbReference type="GeneID" id="29981075"/>
<dbReference type="RefSeq" id="XP_024405552.1">
    <property type="nucleotide sequence ID" value="XM_024549694.1"/>
</dbReference>
<evidence type="ECO:0000256" key="1">
    <source>
        <dbReference type="ARBA" id="ARBA00023604"/>
    </source>
</evidence>
<name>A0A2P4ZMB8_9HYPO</name>
<reference evidence="2 3" key="1">
    <citation type="journal article" date="2016" name="Genome Announc.">
        <title>Draft Whole-Genome Sequence of Trichoderma gamsii T6085, a Promising Biocontrol Agent of Fusarium Head Blight on Wheat.</title>
        <authorList>
            <person name="Baroncelli R."/>
            <person name="Zapparata A."/>
            <person name="Piaggeschi G."/>
            <person name="Sarrocco S."/>
            <person name="Vannacci G."/>
        </authorList>
    </citation>
    <scope>NUCLEOTIDE SEQUENCE [LARGE SCALE GENOMIC DNA]</scope>
    <source>
        <strain evidence="2 3">T6085</strain>
    </source>
</reference>
<protein>
    <recommendedName>
        <fullName evidence="4">Methyltransferase</fullName>
    </recommendedName>
</protein>
<dbReference type="STRING" id="398673.A0A2P4ZMB8"/>
<keyword evidence="3" id="KW-1185">Reference proteome</keyword>
<gene>
    <name evidence="2" type="ORF">TGAM01_v205722</name>
</gene>
<dbReference type="GO" id="GO:0016491">
    <property type="term" value="F:oxidoreductase activity"/>
    <property type="evidence" value="ECO:0007669"/>
    <property type="project" value="InterPro"/>
</dbReference>
<dbReference type="AlphaFoldDB" id="A0A2P4ZMB8"/>
<dbReference type="PANTHER" id="PTHR34598:SF3">
    <property type="entry name" value="OXIDOREDUCTASE AN1597"/>
    <property type="match status" value="1"/>
</dbReference>